<comment type="subcellular location">
    <subcellularLocation>
        <location evidence="1 11">Nucleus</location>
    </subcellularLocation>
</comment>
<dbReference type="GO" id="GO:0045944">
    <property type="term" value="P:positive regulation of transcription by RNA polymerase II"/>
    <property type="evidence" value="ECO:0007669"/>
    <property type="project" value="TreeGrafter"/>
</dbReference>
<feature type="region of interest" description="Disordered" evidence="12">
    <location>
        <begin position="429"/>
        <end position="698"/>
    </location>
</feature>
<accession>A0AA38XIH2</accession>
<keyword evidence="6 11" id="KW-0010">Activator</keyword>
<feature type="compositionally biased region" description="Acidic residues" evidence="12">
    <location>
        <begin position="458"/>
        <end position="467"/>
    </location>
</feature>
<evidence type="ECO:0000256" key="6">
    <source>
        <dbReference type="ARBA" id="ARBA00023159"/>
    </source>
</evidence>
<dbReference type="GO" id="GO:0016592">
    <property type="term" value="C:mediator complex"/>
    <property type="evidence" value="ECO:0007669"/>
    <property type="project" value="InterPro"/>
</dbReference>
<evidence type="ECO:0000256" key="4">
    <source>
        <dbReference type="ARBA" id="ARBA00022491"/>
    </source>
</evidence>
<dbReference type="Pfam" id="PF06333">
    <property type="entry name" value="Med13_C"/>
    <property type="match status" value="1"/>
</dbReference>
<feature type="compositionally biased region" description="Basic and acidic residues" evidence="12">
    <location>
        <begin position="521"/>
        <end position="547"/>
    </location>
</feature>
<name>A0AA38XIH2_9EURO</name>
<evidence type="ECO:0000313" key="16">
    <source>
        <dbReference type="EMBL" id="KAJ9614082.1"/>
    </source>
</evidence>
<proteinExistence type="inferred from homology"/>
<dbReference type="InterPro" id="IPR041285">
    <property type="entry name" value="MID_MedPIWI"/>
</dbReference>
<feature type="compositionally biased region" description="Low complexity" evidence="12">
    <location>
        <begin position="670"/>
        <end position="698"/>
    </location>
</feature>
<comment type="similarity">
    <text evidence="2 11">Belongs to the Mediator complex subunit 13 family.</text>
</comment>
<evidence type="ECO:0000256" key="10">
    <source>
        <dbReference type="ARBA" id="ARBA00032008"/>
    </source>
</evidence>
<evidence type="ECO:0000256" key="5">
    <source>
        <dbReference type="ARBA" id="ARBA00023015"/>
    </source>
</evidence>
<dbReference type="InterPro" id="IPR051139">
    <property type="entry name" value="Mediator_complx_sub13"/>
</dbReference>
<evidence type="ECO:0000313" key="17">
    <source>
        <dbReference type="Proteomes" id="UP001172673"/>
    </source>
</evidence>
<comment type="subunit">
    <text evidence="11">Component of the SRB8-11 complex, which itself associates with the Mediator complex.</text>
</comment>
<dbReference type="Pfam" id="PF18296">
    <property type="entry name" value="MID_MedPIWI"/>
    <property type="match status" value="1"/>
</dbReference>
<evidence type="ECO:0000256" key="3">
    <source>
        <dbReference type="ARBA" id="ARBA00019618"/>
    </source>
</evidence>
<keyword evidence="7 11" id="KW-0804">Transcription</keyword>
<reference evidence="16" key="1">
    <citation type="submission" date="2022-10" db="EMBL/GenBank/DDBJ databases">
        <title>Culturing micro-colonial fungi from biological soil crusts in the Mojave desert and describing Neophaeococcomyces mojavensis, and introducing the new genera and species Taxawa tesnikishii.</title>
        <authorList>
            <person name="Kurbessoian T."/>
            <person name="Stajich J.E."/>
        </authorList>
    </citation>
    <scope>NUCLEOTIDE SEQUENCE</scope>
    <source>
        <strain evidence="16">TK_41</strain>
    </source>
</reference>
<feature type="compositionally biased region" description="Polar residues" evidence="12">
    <location>
        <begin position="1214"/>
        <end position="1230"/>
    </location>
</feature>
<evidence type="ECO:0000256" key="2">
    <source>
        <dbReference type="ARBA" id="ARBA00009354"/>
    </source>
</evidence>
<keyword evidence="4 11" id="KW-0678">Repressor</keyword>
<keyword evidence="5 11" id="KW-0805">Transcription regulation</keyword>
<evidence type="ECO:0000256" key="12">
    <source>
        <dbReference type="SAM" id="MobiDB-lite"/>
    </source>
</evidence>
<feature type="domain" description="MID" evidence="15">
    <location>
        <begin position="881"/>
        <end position="1043"/>
    </location>
</feature>
<protein>
    <recommendedName>
        <fullName evidence="3 11">Mediator of RNA polymerase II transcription subunit 13</fullName>
    </recommendedName>
    <alternativeName>
        <fullName evidence="10 11">Mediator complex subunit 13</fullName>
    </alternativeName>
</protein>
<keyword evidence="17" id="KW-1185">Reference proteome</keyword>
<evidence type="ECO:0000256" key="1">
    <source>
        <dbReference type="ARBA" id="ARBA00004123"/>
    </source>
</evidence>
<evidence type="ECO:0000256" key="7">
    <source>
        <dbReference type="ARBA" id="ARBA00023163"/>
    </source>
</evidence>
<dbReference type="PANTHER" id="PTHR48249">
    <property type="entry name" value="MEDIATOR OF RNA POLYMERASE II TRANSCRIPTION SUBUNIT 13"/>
    <property type="match status" value="1"/>
</dbReference>
<dbReference type="Pfam" id="PF11597">
    <property type="entry name" value="Med13_N"/>
    <property type="match status" value="1"/>
</dbReference>
<organism evidence="16 17">
    <name type="scientific">Cladophialophora chaetospira</name>
    <dbReference type="NCBI Taxonomy" id="386627"/>
    <lineage>
        <taxon>Eukaryota</taxon>
        <taxon>Fungi</taxon>
        <taxon>Dikarya</taxon>
        <taxon>Ascomycota</taxon>
        <taxon>Pezizomycotina</taxon>
        <taxon>Eurotiomycetes</taxon>
        <taxon>Chaetothyriomycetidae</taxon>
        <taxon>Chaetothyriales</taxon>
        <taxon>Herpotrichiellaceae</taxon>
        <taxon>Cladophialophora</taxon>
    </lineage>
</organism>
<dbReference type="InterPro" id="IPR009401">
    <property type="entry name" value="Med13_C"/>
</dbReference>
<dbReference type="InterPro" id="IPR021643">
    <property type="entry name" value="Mediator_Med13_N"/>
</dbReference>
<feature type="compositionally biased region" description="Polar residues" evidence="12">
    <location>
        <begin position="576"/>
        <end position="588"/>
    </location>
</feature>
<feature type="domain" description="Mediator complex subunit Med13 C-terminal" evidence="13">
    <location>
        <begin position="1055"/>
        <end position="1372"/>
    </location>
</feature>
<keyword evidence="8 11" id="KW-0539">Nucleus</keyword>
<evidence type="ECO:0000259" key="14">
    <source>
        <dbReference type="Pfam" id="PF11597"/>
    </source>
</evidence>
<feature type="domain" description="Mediator complex subunit Med13 N-terminal" evidence="14">
    <location>
        <begin position="5"/>
        <end position="341"/>
    </location>
</feature>
<feature type="compositionally biased region" description="Acidic residues" evidence="12">
    <location>
        <begin position="478"/>
        <end position="488"/>
    </location>
</feature>
<evidence type="ECO:0000259" key="13">
    <source>
        <dbReference type="Pfam" id="PF06333"/>
    </source>
</evidence>
<dbReference type="PANTHER" id="PTHR48249:SF3">
    <property type="entry name" value="MEDIATOR OF RNA POLYMERASE II TRANSCRIPTION SUBUNIT 13"/>
    <property type="match status" value="1"/>
</dbReference>
<dbReference type="GO" id="GO:0003713">
    <property type="term" value="F:transcription coactivator activity"/>
    <property type="evidence" value="ECO:0007669"/>
    <property type="project" value="TreeGrafter"/>
</dbReference>
<feature type="region of interest" description="Disordered" evidence="12">
    <location>
        <begin position="1206"/>
        <end position="1245"/>
    </location>
</feature>
<evidence type="ECO:0000259" key="15">
    <source>
        <dbReference type="Pfam" id="PF18296"/>
    </source>
</evidence>
<comment type="caution">
    <text evidence="16">The sequence shown here is derived from an EMBL/GenBank/DDBJ whole genome shotgun (WGS) entry which is preliminary data.</text>
</comment>
<dbReference type="Proteomes" id="UP001172673">
    <property type="component" value="Unassembled WGS sequence"/>
</dbReference>
<evidence type="ECO:0000256" key="8">
    <source>
        <dbReference type="ARBA" id="ARBA00023242"/>
    </source>
</evidence>
<evidence type="ECO:0000256" key="11">
    <source>
        <dbReference type="RuleBase" id="RU364134"/>
    </source>
</evidence>
<comment type="function">
    <text evidence="9 11">Component of the SRB8-11 complex. The SRB8-11 complex is a regulatory module of the Mediator complex which is itself involved in regulation of basal and activated RNA polymerase II-dependent transcription. The SRB8-11 complex may be involved in the transcriptional repression of a subset of genes regulated by Mediator. It may inhibit the association of the Mediator complex with RNA polymerase II to form the holoenzyme complex.</text>
</comment>
<evidence type="ECO:0000256" key="9">
    <source>
        <dbReference type="ARBA" id="ARBA00025661"/>
    </source>
</evidence>
<sequence length="1383" mass="151906">MSTTLDFPSNCPTNVYTLNDFGEIAYIVCTAAAPPTHDPSAFVASPENILARLRKTERQFRDNSILAALDVDARQLFTFYKKVDITAPKDQKALLLKFGYVLRSNSCTIAYKTAARLPDLMKPEQARLYRLFITAIVSSIKLMPAGDNALQRVGPNLYLVENAAATTEQNPFPQAQKWTLYRIDLQVVLSGYIILTIAKDDKLSFLPVHTYPFELDGQAHTSDVTAVYLAPIGRIARASRSRLSSQTTIGNHTSGKHNAQSQIDTARREVWKVLLPLWLREHMNIAIQLSDVPWVEVEVGLEEFDPGTNEIKPDTAGSESGHGDSIMWRTIFWPANLCFLLSTHEADHDGIVDINDDPMQFVRDWILGTGSAASKSDLGLDVVMEDDDEPLFAEDGTFDDPEHFQPFGPPAFPASQTIYPTPPDVGMTHPTPGLSSVDGIGMTPANLPGSSAELAQQQDEDMPDFEDVPPASGISSYYDEDLFEEMPDDNFGQGANGDEPNWDFFDGPGAQSKASRSASHGRREGTSSRGDPKQDRAEPIEGQDQHSRLSQRLLSTKKEMSTPGGMLKVPIPDEAQPTSTQVAPNSIMVQPKEKGMTPSPPRPAPPLWQNNSNETPASEPKTRRRSSVFDGANPLPSIPKHDRRYDAEGDFWFDPSPILTKTKLQPKPIPVSRRPPSSPSGSDSSMSSSGQSYGSLSGDAPALFRQWTQYSPESHDIGHNETEVDKKSIQQDVQQILSLLKPGLVDSPTVSDFMLDEGDAANEPPSASQKTQHIAQVLVDQMSQTSLIYHGEHQCARAMLGDDRFDMHIDLTGINTSATPSNLSQLLSLKADHNGARLHGRVTKLLPSQISLKRVERPLMASMAILKFWDTLNLQPVNGQKDLTAFCVHPGPDNVREGSLNLLHRLADSYTTCALGTHTIGHLPDLMEDGLISWVPDGALEHSLLRTTSAIGSALATTSSITGTVVVYMISRGETSAAYLEMCIAFYNLFESFTKARTDISHVSDIQLQVIPRSFIASPETLAIPPQTAYLKLAVEVYNRLPPLDFTGPPAACGSAVLLARSERSVHLQLSPMYGSPLEKNGPCLHLAYSVSQDNKWLTAVWTDELGRMALSMSYCSHLRESSKRRPRHEIFQEMWEVSQDLMSKVRGPWRLAVVKTGFYDTAEPNEWHRIFDSSPTSQKRCLLLLLSIQLHSALTIFPPVAQGKAAQGGAHNQYGTPASTPQASMTSPDQIVPATPTPGGSTFMNASTPPDPPFDPSTETDLLVVDPSDESWAVILPYGLNQSRSMTELRPSQVTALLVKRRGLKVEDGYTMIEISLLRPTSHAANKPTEVPSDDLLDDLIRQYRGLVILGATRGCVDPNRECLPWHIATAIRGARILEQAM</sequence>
<dbReference type="EMBL" id="JAPDRK010000003">
    <property type="protein sequence ID" value="KAJ9614082.1"/>
    <property type="molecule type" value="Genomic_DNA"/>
</dbReference>
<gene>
    <name evidence="16" type="primary">SSN2</name>
    <name evidence="16" type="ORF">H2200_002218</name>
</gene>